<dbReference type="RefSeq" id="WP_167637969.1">
    <property type="nucleotide sequence ID" value="NZ_JAATOP010000005.1"/>
</dbReference>
<dbReference type="Proteomes" id="UP000709466">
    <property type="component" value="Unassembled WGS sequence"/>
</dbReference>
<accession>A0ABX0VY08</accession>
<keyword evidence="2" id="KW-1185">Reference proteome</keyword>
<organism evidence="1 2">
    <name type="scientific">Marivivens donghaensis</name>
    <dbReference type="NCBI Taxonomy" id="1699413"/>
    <lineage>
        <taxon>Bacteria</taxon>
        <taxon>Pseudomonadati</taxon>
        <taxon>Pseudomonadota</taxon>
        <taxon>Alphaproteobacteria</taxon>
        <taxon>Rhodobacterales</taxon>
        <taxon>Paracoccaceae</taxon>
        <taxon>Marivivens group</taxon>
        <taxon>Marivivens</taxon>
    </lineage>
</organism>
<name>A0ABX0VY08_9RHOB</name>
<protein>
    <submittedName>
        <fullName evidence="1">Pilus assembly protein PilP</fullName>
    </submittedName>
</protein>
<evidence type="ECO:0000313" key="2">
    <source>
        <dbReference type="Proteomes" id="UP000709466"/>
    </source>
</evidence>
<dbReference type="Gene3D" id="2.30.30.830">
    <property type="match status" value="1"/>
</dbReference>
<gene>
    <name evidence="1" type="ORF">HCZ30_09075</name>
</gene>
<proteinExistence type="predicted"/>
<sequence length="84" mass="8789">MTTGTNSVVAQAATQADVFSYDNIALIGTFSGPSGNVAVVRMTDGHIQQLAVGDQTIYGQVTQITEQQVLFTANGQLSGIQMPN</sequence>
<dbReference type="EMBL" id="JAATOP010000005">
    <property type="protein sequence ID" value="NIY72588.1"/>
    <property type="molecule type" value="Genomic_DNA"/>
</dbReference>
<comment type="caution">
    <text evidence="1">The sequence shown here is derived from an EMBL/GenBank/DDBJ whole genome shotgun (WGS) entry which is preliminary data.</text>
</comment>
<reference evidence="1 2" key="1">
    <citation type="submission" date="2020-03" db="EMBL/GenBank/DDBJ databases">
        <title>Bacterial isolates of synthetic phycosphere.</title>
        <authorList>
            <person name="Fu H."/>
            <person name="Moran M.A."/>
        </authorList>
    </citation>
    <scope>NUCLEOTIDE SEQUENCE [LARGE SCALE GENOMIC DNA]</scope>
    <source>
        <strain evidence="1 2">HF1</strain>
    </source>
</reference>
<evidence type="ECO:0000313" key="1">
    <source>
        <dbReference type="EMBL" id="NIY72588.1"/>
    </source>
</evidence>